<dbReference type="Gene3D" id="3.40.50.300">
    <property type="entry name" value="P-loop containing nucleotide triphosphate hydrolases"/>
    <property type="match status" value="1"/>
</dbReference>
<dbReference type="GO" id="GO:0008652">
    <property type="term" value="P:amino acid biosynthetic process"/>
    <property type="evidence" value="ECO:0007669"/>
    <property type="project" value="UniProtKB-KW"/>
</dbReference>
<dbReference type="InterPro" id="IPR000623">
    <property type="entry name" value="Shikimate_kinase/TSH1"/>
</dbReference>
<dbReference type="AlphaFoldDB" id="A0A644YYX2"/>
<organism evidence="7">
    <name type="scientific">bioreactor metagenome</name>
    <dbReference type="NCBI Taxonomy" id="1076179"/>
    <lineage>
        <taxon>unclassified sequences</taxon>
        <taxon>metagenomes</taxon>
        <taxon>ecological metagenomes</taxon>
    </lineage>
</organism>
<proteinExistence type="inferred from homology"/>
<dbReference type="GO" id="GO:0005829">
    <property type="term" value="C:cytosol"/>
    <property type="evidence" value="ECO:0007669"/>
    <property type="project" value="TreeGrafter"/>
</dbReference>
<dbReference type="PANTHER" id="PTHR21087">
    <property type="entry name" value="SHIKIMATE KINASE"/>
    <property type="match status" value="1"/>
</dbReference>
<keyword evidence="1" id="KW-0028">Amino-acid biosynthesis</keyword>
<keyword evidence="2 7" id="KW-0808">Transferase</keyword>
<comment type="caution">
    <text evidence="7">The sequence shown here is derived from an EMBL/GenBank/DDBJ whole genome shotgun (WGS) entry which is preliminary data.</text>
</comment>
<dbReference type="PANTHER" id="PTHR21087:SF16">
    <property type="entry name" value="SHIKIMATE KINASE 1, CHLOROPLASTIC"/>
    <property type="match status" value="1"/>
</dbReference>
<evidence type="ECO:0000256" key="2">
    <source>
        <dbReference type="ARBA" id="ARBA00022679"/>
    </source>
</evidence>
<reference evidence="7" key="1">
    <citation type="submission" date="2019-08" db="EMBL/GenBank/DDBJ databases">
        <authorList>
            <person name="Kucharzyk K."/>
            <person name="Murdoch R.W."/>
            <person name="Higgins S."/>
            <person name="Loffler F."/>
        </authorList>
    </citation>
    <scope>NUCLEOTIDE SEQUENCE</scope>
</reference>
<keyword evidence="6" id="KW-0057">Aromatic amino acid biosynthesis</keyword>
<gene>
    <name evidence="7" type="primary">aroK_22</name>
    <name evidence="7" type="ORF">SDC9_80144</name>
</gene>
<keyword evidence="5" id="KW-0067">ATP-binding</keyword>
<dbReference type="InterPro" id="IPR031322">
    <property type="entry name" value="Shikimate/glucono_kinase"/>
</dbReference>
<dbReference type="GO" id="GO:0009073">
    <property type="term" value="P:aromatic amino acid family biosynthetic process"/>
    <property type="evidence" value="ECO:0007669"/>
    <property type="project" value="UniProtKB-KW"/>
</dbReference>
<evidence type="ECO:0000256" key="4">
    <source>
        <dbReference type="ARBA" id="ARBA00022777"/>
    </source>
</evidence>
<dbReference type="InterPro" id="IPR027417">
    <property type="entry name" value="P-loop_NTPase"/>
</dbReference>
<keyword evidence="3" id="KW-0547">Nucleotide-binding</keyword>
<protein>
    <submittedName>
        <fullName evidence="7">Shikimate kinase</fullName>
        <ecNumber evidence="7">2.7.1.71</ecNumber>
    </submittedName>
</protein>
<dbReference type="CDD" id="cd00464">
    <property type="entry name" value="SK"/>
    <property type="match status" value="1"/>
</dbReference>
<dbReference type="EMBL" id="VSSQ01006696">
    <property type="protein sequence ID" value="MPM33567.1"/>
    <property type="molecule type" value="Genomic_DNA"/>
</dbReference>
<evidence type="ECO:0000256" key="1">
    <source>
        <dbReference type="ARBA" id="ARBA00022605"/>
    </source>
</evidence>
<dbReference type="Pfam" id="PF01202">
    <property type="entry name" value="SKI"/>
    <property type="match status" value="1"/>
</dbReference>
<dbReference type="SUPFAM" id="SSF52540">
    <property type="entry name" value="P-loop containing nucleoside triphosphate hydrolases"/>
    <property type="match status" value="1"/>
</dbReference>
<dbReference type="NCBIfam" id="NF010555">
    <property type="entry name" value="PRK13949.1"/>
    <property type="match status" value="1"/>
</dbReference>
<name>A0A644YYX2_9ZZZZ</name>
<accession>A0A644YYX2</accession>
<dbReference type="HAMAP" id="MF_00109">
    <property type="entry name" value="Shikimate_kinase"/>
    <property type="match status" value="1"/>
</dbReference>
<keyword evidence="4 7" id="KW-0418">Kinase</keyword>
<dbReference type="EC" id="2.7.1.71" evidence="7"/>
<dbReference type="GO" id="GO:0004765">
    <property type="term" value="F:shikimate kinase activity"/>
    <property type="evidence" value="ECO:0007669"/>
    <property type="project" value="UniProtKB-EC"/>
</dbReference>
<evidence type="ECO:0000256" key="6">
    <source>
        <dbReference type="ARBA" id="ARBA00023141"/>
    </source>
</evidence>
<sequence length="178" mass="20446">MVRIYLIGYMGVGKTTVGKKLAKLLDIGFVDLDKFIESKYHKTVPELFAERGEREFRLIEQKSLIEVSEIEDVVVSTGGGTPCFFENIRLMNQTGTTVYIHAEPEELAARLRTSKTVRPIVSGKTGENLTLFIAQHLKERERFYNQAQVIYKTDRLITKEDIHLTVDRIADEIKKRLK</sequence>
<evidence type="ECO:0000313" key="7">
    <source>
        <dbReference type="EMBL" id="MPM33567.1"/>
    </source>
</evidence>
<dbReference type="PRINTS" id="PR01100">
    <property type="entry name" value="SHIKIMTKNASE"/>
</dbReference>
<evidence type="ECO:0000256" key="3">
    <source>
        <dbReference type="ARBA" id="ARBA00022741"/>
    </source>
</evidence>
<evidence type="ECO:0000256" key="5">
    <source>
        <dbReference type="ARBA" id="ARBA00022840"/>
    </source>
</evidence>
<dbReference type="GO" id="GO:0005524">
    <property type="term" value="F:ATP binding"/>
    <property type="evidence" value="ECO:0007669"/>
    <property type="project" value="UniProtKB-KW"/>
</dbReference>